<dbReference type="InterPro" id="IPR024566">
    <property type="entry name" value="Colicin_R_dom"/>
</dbReference>
<dbReference type="AlphaFoldDB" id="A7T1P2"/>
<keyword evidence="1" id="KW-0175">Coiled coil</keyword>
<name>A7T1P2_NEMVE</name>
<accession>A7T1P2</accession>
<dbReference type="PhylomeDB" id="A7T1P2"/>
<dbReference type="EMBL" id="DS470141">
    <property type="protein sequence ID" value="EDO30126.1"/>
    <property type="molecule type" value="Genomic_DNA"/>
</dbReference>
<evidence type="ECO:0000313" key="5">
    <source>
        <dbReference type="Proteomes" id="UP000001593"/>
    </source>
</evidence>
<feature type="coiled-coil region" evidence="1">
    <location>
        <begin position="93"/>
        <end position="169"/>
    </location>
</feature>
<feature type="domain" description="Colicin receptor" evidence="3">
    <location>
        <begin position="3"/>
        <end position="55"/>
    </location>
</feature>
<evidence type="ECO:0000313" key="4">
    <source>
        <dbReference type="EMBL" id="EDO30126.1"/>
    </source>
</evidence>
<feature type="non-terminal residue" evidence="4">
    <location>
        <position position="1"/>
    </location>
</feature>
<dbReference type="Pfam" id="PF11570">
    <property type="entry name" value="E2R135"/>
    <property type="match status" value="1"/>
</dbReference>
<reference evidence="4 5" key="1">
    <citation type="journal article" date="2007" name="Science">
        <title>Sea anemone genome reveals ancestral eumetazoan gene repertoire and genomic organization.</title>
        <authorList>
            <person name="Putnam N.H."/>
            <person name="Srivastava M."/>
            <person name="Hellsten U."/>
            <person name="Dirks B."/>
            <person name="Chapman J."/>
            <person name="Salamov A."/>
            <person name="Terry A."/>
            <person name="Shapiro H."/>
            <person name="Lindquist E."/>
            <person name="Kapitonov V.V."/>
            <person name="Jurka J."/>
            <person name="Genikhovich G."/>
            <person name="Grigoriev I.V."/>
            <person name="Lucas S.M."/>
            <person name="Steele R.E."/>
            <person name="Finnerty J.R."/>
            <person name="Technau U."/>
            <person name="Martindale M.Q."/>
            <person name="Rokhsar D.S."/>
        </authorList>
    </citation>
    <scope>NUCLEOTIDE SEQUENCE [LARGE SCALE GENOMIC DNA]</scope>
    <source>
        <strain evidence="5">CH2 X CH6</strain>
    </source>
</reference>
<feature type="region of interest" description="Disordered" evidence="2">
    <location>
        <begin position="1"/>
        <end position="63"/>
    </location>
</feature>
<protein>
    <recommendedName>
        <fullName evidence="3">Colicin receptor domain-containing protein</fullName>
    </recommendedName>
</protein>
<dbReference type="Proteomes" id="UP000001593">
    <property type="component" value="Unassembled WGS sequence"/>
</dbReference>
<proteinExistence type="predicted"/>
<dbReference type="InParanoid" id="A7T1P2"/>
<evidence type="ECO:0000256" key="1">
    <source>
        <dbReference type="SAM" id="Coils"/>
    </source>
</evidence>
<evidence type="ECO:0000259" key="3">
    <source>
        <dbReference type="Pfam" id="PF11570"/>
    </source>
</evidence>
<gene>
    <name evidence="4" type="ORF">NEMVEDRAFT_v1g73487</name>
</gene>
<evidence type="ECO:0000256" key="2">
    <source>
        <dbReference type="SAM" id="MobiDB-lite"/>
    </source>
</evidence>
<keyword evidence="5" id="KW-1185">Reference proteome</keyword>
<sequence length="169" mass="20113">EEMQEKLRQLERDIQNSENKLKAAQDEKVELEEELGRARDGAEKSRDERKITESKKELKGRGEKELALQRELEDLRHTVYDLEESERESRSRQRVLENKLAEAKAYNDQLESEREDMEYKVKDIKKKLSNERQRVEELEDELTSKKFEKDSIKQEVELLSATLSETDEQ</sequence>
<organism evidence="4 5">
    <name type="scientific">Nematostella vectensis</name>
    <name type="common">Starlet sea anemone</name>
    <dbReference type="NCBI Taxonomy" id="45351"/>
    <lineage>
        <taxon>Eukaryota</taxon>
        <taxon>Metazoa</taxon>
        <taxon>Cnidaria</taxon>
        <taxon>Anthozoa</taxon>
        <taxon>Hexacorallia</taxon>
        <taxon>Actiniaria</taxon>
        <taxon>Edwardsiidae</taxon>
        <taxon>Nematostella</taxon>
    </lineage>
</organism>
<feature type="non-terminal residue" evidence="4">
    <location>
        <position position="169"/>
    </location>
</feature>
<dbReference type="HOGENOM" id="CLU_1582591_0_0_1"/>